<protein>
    <submittedName>
        <fullName evidence="1">Uncharacterized protein</fullName>
    </submittedName>
</protein>
<evidence type="ECO:0000313" key="2">
    <source>
        <dbReference type="Proteomes" id="UP000031829"/>
    </source>
</evidence>
<name>A0A0B6ASL9_PRIM2</name>
<dbReference type="HOGENOM" id="CLU_144075_1_0_9"/>
<dbReference type="RefSeq" id="WP_034650793.1">
    <property type="nucleotide sequence ID" value="NZ_BCVB01000006.1"/>
</dbReference>
<organism evidence="1 2">
    <name type="scientific">Priestia megaterium (strain ATCC 14581 / DSM 32 / CCUG 1817 / JCM 2506 / NBRC 15308 / NCIMB 9376 / NCTC 10342 / NRRL B-14308 / VKM B-512 / Ford 19)</name>
    <name type="common">Bacillus megaterium</name>
    <dbReference type="NCBI Taxonomy" id="1348623"/>
    <lineage>
        <taxon>Bacteria</taxon>
        <taxon>Bacillati</taxon>
        <taxon>Bacillota</taxon>
        <taxon>Bacilli</taxon>
        <taxon>Bacillales</taxon>
        <taxon>Bacillaceae</taxon>
        <taxon>Priestia</taxon>
    </lineage>
</organism>
<dbReference type="GeneID" id="93643492"/>
<evidence type="ECO:0000313" key="1">
    <source>
        <dbReference type="EMBL" id="AJI24132.1"/>
    </source>
</evidence>
<dbReference type="AlphaFoldDB" id="A0A0B6ASL9"/>
<dbReference type="Proteomes" id="UP000031829">
    <property type="component" value="Chromosome"/>
</dbReference>
<dbReference type="KEGG" id="bmeg:BG04_5551"/>
<gene>
    <name evidence="1" type="ORF">BG04_5551</name>
</gene>
<accession>A0A0B6ASL9</accession>
<proteinExistence type="predicted"/>
<sequence>MGKLEYRLLKPDDTFVSIYHYQSIELEQILARRECEFFVKEGVTYKQTSSAVEDDIHIIYVKEHEHGPKEQAEDDNREITLEVRELNSLRGHPILFVSSFHTHLDVLSYIGTVYTYYNGWEWERDSAEIDEDRSVYSLYVTKTGVTYEGGKA</sequence>
<reference evidence="1 2" key="1">
    <citation type="journal article" date="2015" name="Genome Announc.">
        <title>Complete genome sequences for 35 biothreat assay-relevant bacillus species.</title>
        <authorList>
            <person name="Johnson S.L."/>
            <person name="Daligault H.E."/>
            <person name="Davenport K.W."/>
            <person name="Jaissle J."/>
            <person name="Frey K.G."/>
            <person name="Ladner J.T."/>
            <person name="Broomall S.M."/>
            <person name="Bishop-Lilly K.A."/>
            <person name="Bruce D.C."/>
            <person name="Gibbons H.S."/>
            <person name="Coyne S.R."/>
            <person name="Lo C.C."/>
            <person name="Meincke L."/>
            <person name="Munk A.C."/>
            <person name="Koroleva G.I."/>
            <person name="Rosenzweig C.N."/>
            <person name="Palacios G.F."/>
            <person name="Redden C.L."/>
            <person name="Minogue T.D."/>
            <person name="Chain P.S."/>
        </authorList>
    </citation>
    <scope>NUCLEOTIDE SEQUENCE [LARGE SCALE GENOMIC DNA]</scope>
    <source>
        <strain evidence="2">ATCC 14581 / DSM 32 / JCM 2506 / NBRC 15308 / NCIMB 9376 / NCTC 10342 / NRRL B-14308 / VKM B-512</strain>
    </source>
</reference>
<dbReference type="EMBL" id="CP009920">
    <property type="protein sequence ID" value="AJI24132.1"/>
    <property type="molecule type" value="Genomic_DNA"/>
</dbReference>